<keyword evidence="2" id="KW-0560">Oxidoreductase</keyword>
<evidence type="ECO:0000259" key="3">
    <source>
        <dbReference type="PROSITE" id="PS51387"/>
    </source>
</evidence>
<keyword evidence="5" id="KW-1185">Reference proteome</keyword>
<dbReference type="InterPro" id="IPR036318">
    <property type="entry name" value="FAD-bd_PCMH-like_sf"/>
</dbReference>
<dbReference type="Gene3D" id="3.30.465.10">
    <property type="match status" value="2"/>
</dbReference>
<dbReference type="InterPro" id="IPR006094">
    <property type="entry name" value="Oxid_FAD_bind_N"/>
</dbReference>
<dbReference type="PROSITE" id="PS51387">
    <property type="entry name" value="FAD_PCMH"/>
    <property type="match status" value="1"/>
</dbReference>
<reference evidence="4 5" key="1">
    <citation type="submission" date="2019-12" db="EMBL/GenBank/DDBJ databases">
        <authorList>
            <person name="Floudas D."/>
            <person name="Bentzer J."/>
            <person name="Ahren D."/>
            <person name="Johansson T."/>
            <person name="Persson P."/>
            <person name="Tunlid A."/>
        </authorList>
    </citation>
    <scope>NUCLEOTIDE SEQUENCE [LARGE SCALE GENOMIC DNA]</scope>
    <source>
        <strain evidence="4 5">CBS 102.39</strain>
    </source>
</reference>
<dbReference type="GO" id="GO:0016491">
    <property type="term" value="F:oxidoreductase activity"/>
    <property type="evidence" value="ECO:0007669"/>
    <property type="project" value="UniProtKB-KW"/>
</dbReference>
<dbReference type="AlphaFoldDB" id="A0A8H4QQZ2"/>
<comment type="caution">
    <text evidence="4">The sequence shown here is derived from an EMBL/GenBank/DDBJ whole genome shotgun (WGS) entry which is preliminary data.</text>
</comment>
<dbReference type="InterPro" id="IPR012951">
    <property type="entry name" value="BBE"/>
</dbReference>
<dbReference type="InterPro" id="IPR050432">
    <property type="entry name" value="FAD-linked_Oxidoreductases_BP"/>
</dbReference>
<evidence type="ECO:0000256" key="1">
    <source>
        <dbReference type="ARBA" id="ARBA00005466"/>
    </source>
</evidence>
<sequence>MDVFAAGAAIFSYVSNLQNPFQAPVNSTCLPPATTADWAALNQTVGGRLYPGRPWTHHCFSTFDGEPKEQDAEACAHVQKNFFDHFARADAFGSYSVQSYESCIATSEQCELNWLNPADPVAYGEAKHCKQGSVPDYYVDVKGQDDVIAALQFVKERDVPLVIKNTGHDFKGRSSAPGSLALWTHNLNSLKHEPEFVPEDCPSQPAENAITVGAGAIWQHVYEFTASHGLDIAGGADQTVGAAGGWLQGGGHSPLSPVYGMGADRVLQYKVVTVDGVPRTVNACQNPDLFWALRGGGGGTFAVVLEATMKVFPAKSLRVASINWPIDRENVKAMLPMVLEKMTGLASQGWAGYFTPSLGNLILINPLLNFKEAQDTVQPLIDLSVSLGGVSNVTEYPNFLTWFNDYAVGKSGQQDPVGLPHAFVSRLIPEKNHRTTESRAELLDALMNAYDNSDFFQLHMTMPFGFKDTDIKETSVNPIWRSTLYQVILVNVWMYDSTLEDKKAAYAKSTKAINYLRDVTPDSGTYHNEADVHEPSHEAAFWGENYERLLQIKEKYDPTRILDCWHCVGWKGPSSPRFKCYI</sequence>
<accession>A0A8H4QQZ2</accession>
<dbReference type="Pfam" id="PF08031">
    <property type="entry name" value="BBE"/>
    <property type="match status" value="1"/>
</dbReference>
<gene>
    <name evidence="4" type="ORF">D9613_002518</name>
</gene>
<protein>
    <recommendedName>
        <fullName evidence="3">FAD-binding PCMH-type domain-containing protein</fullName>
    </recommendedName>
</protein>
<feature type="domain" description="FAD-binding PCMH-type" evidence="3">
    <location>
        <begin position="131"/>
        <end position="314"/>
    </location>
</feature>
<dbReference type="PANTHER" id="PTHR13878">
    <property type="entry name" value="GULONOLACTONE OXIDASE"/>
    <property type="match status" value="1"/>
</dbReference>
<comment type="similarity">
    <text evidence="1">Belongs to the oxygen-dependent FAD-linked oxidoreductase family.</text>
</comment>
<dbReference type="Pfam" id="PF01565">
    <property type="entry name" value="FAD_binding_4"/>
    <property type="match status" value="1"/>
</dbReference>
<dbReference type="GO" id="GO:0071949">
    <property type="term" value="F:FAD binding"/>
    <property type="evidence" value="ECO:0007669"/>
    <property type="project" value="InterPro"/>
</dbReference>
<organism evidence="4 5">
    <name type="scientific">Agrocybe pediades</name>
    <dbReference type="NCBI Taxonomy" id="84607"/>
    <lineage>
        <taxon>Eukaryota</taxon>
        <taxon>Fungi</taxon>
        <taxon>Dikarya</taxon>
        <taxon>Basidiomycota</taxon>
        <taxon>Agaricomycotina</taxon>
        <taxon>Agaricomycetes</taxon>
        <taxon>Agaricomycetidae</taxon>
        <taxon>Agaricales</taxon>
        <taxon>Agaricineae</taxon>
        <taxon>Strophariaceae</taxon>
        <taxon>Agrocybe</taxon>
    </lineage>
</organism>
<dbReference type="Proteomes" id="UP000521872">
    <property type="component" value="Unassembled WGS sequence"/>
</dbReference>
<proteinExistence type="inferred from homology"/>
<evidence type="ECO:0000313" key="5">
    <source>
        <dbReference type="Proteomes" id="UP000521872"/>
    </source>
</evidence>
<dbReference type="InterPro" id="IPR016169">
    <property type="entry name" value="FAD-bd_PCMH_sub2"/>
</dbReference>
<name>A0A8H4QQZ2_9AGAR</name>
<dbReference type="SUPFAM" id="SSF56176">
    <property type="entry name" value="FAD-binding/transporter-associated domain-like"/>
    <property type="match status" value="1"/>
</dbReference>
<evidence type="ECO:0000256" key="2">
    <source>
        <dbReference type="ARBA" id="ARBA00023002"/>
    </source>
</evidence>
<dbReference type="InterPro" id="IPR016166">
    <property type="entry name" value="FAD-bd_PCMH"/>
</dbReference>
<dbReference type="PANTHER" id="PTHR13878:SF91">
    <property type="entry name" value="FAD BINDING DOMAIN PROTEIN (AFU_ORTHOLOGUE AFUA_6G12070)-RELATED"/>
    <property type="match status" value="1"/>
</dbReference>
<dbReference type="EMBL" id="JAACJL010000044">
    <property type="protein sequence ID" value="KAF4615303.1"/>
    <property type="molecule type" value="Genomic_DNA"/>
</dbReference>
<evidence type="ECO:0000313" key="4">
    <source>
        <dbReference type="EMBL" id="KAF4615303.1"/>
    </source>
</evidence>